<evidence type="ECO:0000259" key="5">
    <source>
        <dbReference type="PROSITE" id="PS50977"/>
    </source>
</evidence>
<keyword evidence="2 4" id="KW-0238">DNA-binding</keyword>
<dbReference type="InterPro" id="IPR050109">
    <property type="entry name" value="HTH-type_TetR-like_transc_reg"/>
</dbReference>
<dbReference type="InterPro" id="IPR036271">
    <property type="entry name" value="Tet_transcr_reg_TetR-rel_C_sf"/>
</dbReference>
<feature type="domain" description="HTH tetR-type" evidence="5">
    <location>
        <begin position="30"/>
        <end position="90"/>
    </location>
</feature>
<evidence type="ECO:0000256" key="2">
    <source>
        <dbReference type="ARBA" id="ARBA00023125"/>
    </source>
</evidence>
<sequence length="251" mass="27031">MDTADERDLPRTVALAWGLAEAGSRGPRRGLSIEQIVDTAIELADADGIAALSMARVAKQLGFTTMSLYRYVASKDELVELISDRVVGPPPAIAPSTPWREALAAWAGAEYAALMRHPWWLQLSIGGAPPTGPNNIAWLDAGLSALTDTPLPHSLRFQVVLTTSLYVIGRARFAADFATASATVSAEDAAVRDYPALLPRLFEPDRFPHLSEALAAGAFDPDPDVEWEDADFGFALDLLLDGVEQLIDAHR</sequence>
<proteinExistence type="predicted"/>
<dbReference type="OrthoDB" id="3614211at2"/>
<dbReference type="Pfam" id="PF02909">
    <property type="entry name" value="TetR_C_1"/>
    <property type="match status" value="1"/>
</dbReference>
<dbReference type="Gene3D" id="1.10.357.10">
    <property type="entry name" value="Tetracycline Repressor, domain 2"/>
    <property type="match status" value="1"/>
</dbReference>
<keyword evidence="7" id="KW-1185">Reference proteome</keyword>
<dbReference type="Pfam" id="PF00440">
    <property type="entry name" value="TetR_N"/>
    <property type="match status" value="1"/>
</dbReference>
<dbReference type="RefSeq" id="WP_142101308.1">
    <property type="nucleotide sequence ID" value="NZ_VIGH01000007.1"/>
</dbReference>
<dbReference type="Proteomes" id="UP000316256">
    <property type="component" value="Unassembled WGS sequence"/>
</dbReference>
<dbReference type="PANTHER" id="PTHR30055">
    <property type="entry name" value="HTH-TYPE TRANSCRIPTIONAL REGULATOR RUTR"/>
    <property type="match status" value="1"/>
</dbReference>
<evidence type="ECO:0000313" key="7">
    <source>
        <dbReference type="Proteomes" id="UP000316256"/>
    </source>
</evidence>
<dbReference type="SUPFAM" id="SSF48498">
    <property type="entry name" value="Tetracyclin repressor-like, C-terminal domain"/>
    <property type="match status" value="1"/>
</dbReference>
<dbReference type="InterPro" id="IPR009057">
    <property type="entry name" value="Homeodomain-like_sf"/>
</dbReference>
<dbReference type="SUPFAM" id="SSF46689">
    <property type="entry name" value="Homeodomain-like"/>
    <property type="match status" value="1"/>
</dbReference>
<dbReference type="GO" id="GO:0045892">
    <property type="term" value="P:negative regulation of DNA-templated transcription"/>
    <property type="evidence" value="ECO:0007669"/>
    <property type="project" value="InterPro"/>
</dbReference>
<keyword evidence="1" id="KW-0805">Transcription regulation</keyword>
<dbReference type="AlphaFoldDB" id="A0A541B4H4"/>
<dbReference type="GO" id="GO:0003700">
    <property type="term" value="F:DNA-binding transcription factor activity"/>
    <property type="evidence" value="ECO:0007669"/>
    <property type="project" value="TreeGrafter"/>
</dbReference>
<evidence type="ECO:0000256" key="4">
    <source>
        <dbReference type="PROSITE-ProRule" id="PRU00335"/>
    </source>
</evidence>
<dbReference type="EMBL" id="VIGH01000007">
    <property type="protein sequence ID" value="TQF67211.1"/>
    <property type="molecule type" value="Genomic_DNA"/>
</dbReference>
<reference evidence="6 7" key="1">
    <citation type="submission" date="2019-06" db="EMBL/GenBank/DDBJ databases">
        <title>Rhodococcus spaelei sp. nov., isolated from a cave.</title>
        <authorList>
            <person name="Lee S.D."/>
        </authorList>
    </citation>
    <scope>NUCLEOTIDE SEQUENCE [LARGE SCALE GENOMIC DNA]</scope>
    <source>
        <strain evidence="6 7">C9-5</strain>
    </source>
</reference>
<organism evidence="6 7">
    <name type="scientific">Rhodococcus spelaei</name>
    <dbReference type="NCBI Taxonomy" id="2546320"/>
    <lineage>
        <taxon>Bacteria</taxon>
        <taxon>Bacillati</taxon>
        <taxon>Actinomycetota</taxon>
        <taxon>Actinomycetes</taxon>
        <taxon>Mycobacteriales</taxon>
        <taxon>Nocardiaceae</taxon>
        <taxon>Rhodococcus</taxon>
    </lineage>
</organism>
<dbReference type="InterPro" id="IPR001647">
    <property type="entry name" value="HTH_TetR"/>
</dbReference>
<evidence type="ECO:0000313" key="6">
    <source>
        <dbReference type="EMBL" id="TQF67211.1"/>
    </source>
</evidence>
<comment type="caution">
    <text evidence="6">The sequence shown here is derived from an EMBL/GenBank/DDBJ whole genome shotgun (WGS) entry which is preliminary data.</text>
</comment>
<evidence type="ECO:0000256" key="3">
    <source>
        <dbReference type="ARBA" id="ARBA00023163"/>
    </source>
</evidence>
<protein>
    <submittedName>
        <fullName evidence="6">TetR/AcrR family transcriptional regulator</fullName>
    </submittedName>
</protein>
<dbReference type="GO" id="GO:0000976">
    <property type="term" value="F:transcription cis-regulatory region binding"/>
    <property type="evidence" value="ECO:0007669"/>
    <property type="project" value="TreeGrafter"/>
</dbReference>
<feature type="DNA-binding region" description="H-T-H motif" evidence="4">
    <location>
        <begin position="53"/>
        <end position="72"/>
    </location>
</feature>
<keyword evidence="3" id="KW-0804">Transcription</keyword>
<dbReference type="PROSITE" id="PS50977">
    <property type="entry name" value="HTH_TETR_2"/>
    <property type="match status" value="1"/>
</dbReference>
<dbReference type="Gene3D" id="1.10.10.60">
    <property type="entry name" value="Homeodomain-like"/>
    <property type="match status" value="1"/>
</dbReference>
<accession>A0A541B4H4</accession>
<evidence type="ECO:0000256" key="1">
    <source>
        <dbReference type="ARBA" id="ARBA00023015"/>
    </source>
</evidence>
<dbReference type="InterPro" id="IPR004111">
    <property type="entry name" value="Repressor_TetR_C"/>
</dbReference>
<gene>
    <name evidence="6" type="ORF">FK531_16790</name>
</gene>
<name>A0A541B4H4_9NOCA</name>
<dbReference type="PANTHER" id="PTHR30055:SF151">
    <property type="entry name" value="TRANSCRIPTIONAL REGULATORY PROTEIN"/>
    <property type="match status" value="1"/>
</dbReference>